<feature type="region of interest" description="Disordered" evidence="1">
    <location>
        <begin position="98"/>
        <end position="122"/>
    </location>
</feature>
<organism evidence="2 3">
    <name type="scientific">Dreissena polymorpha</name>
    <name type="common">Zebra mussel</name>
    <name type="synonym">Mytilus polymorpha</name>
    <dbReference type="NCBI Taxonomy" id="45954"/>
    <lineage>
        <taxon>Eukaryota</taxon>
        <taxon>Metazoa</taxon>
        <taxon>Spiralia</taxon>
        <taxon>Lophotrochozoa</taxon>
        <taxon>Mollusca</taxon>
        <taxon>Bivalvia</taxon>
        <taxon>Autobranchia</taxon>
        <taxon>Heteroconchia</taxon>
        <taxon>Euheterodonta</taxon>
        <taxon>Imparidentia</taxon>
        <taxon>Neoheterodontei</taxon>
        <taxon>Myida</taxon>
        <taxon>Dreissenoidea</taxon>
        <taxon>Dreissenidae</taxon>
        <taxon>Dreissena</taxon>
    </lineage>
</organism>
<dbReference type="AlphaFoldDB" id="A0A9D4JRG0"/>
<dbReference type="Proteomes" id="UP000828390">
    <property type="component" value="Unassembled WGS sequence"/>
</dbReference>
<proteinExistence type="predicted"/>
<dbReference type="EMBL" id="JAIWYP010000005">
    <property type="protein sequence ID" value="KAH3821840.1"/>
    <property type="molecule type" value="Genomic_DNA"/>
</dbReference>
<sequence>MSQPLSHITQNALPFEESEVSIDSRHLVLPRHTSSTRANAGSLSPLPRSTELQMQRLKVWEHASETVPKTVDYDEDDMGLTVEPQGLQELCDPDQTERKEAAYDRHGEEQTELKRVAGLDED</sequence>
<keyword evidence="3" id="KW-1185">Reference proteome</keyword>
<evidence type="ECO:0000313" key="3">
    <source>
        <dbReference type="Proteomes" id="UP000828390"/>
    </source>
</evidence>
<accession>A0A9D4JRG0</accession>
<protein>
    <submittedName>
        <fullName evidence="2">Uncharacterized protein</fullName>
    </submittedName>
</protein>
<name>A0A9D4JRG0_DREPO</name>
<gene>
    <name evidence="2" type="ORF">DPMN_123608</name>
</gene>
<feature type="compositionally biased region" description="Polar residues" evidence="1">
    <location>
        <begin position="32"/>
        <end position="42"/>
    </location>
</feature>
<reference evidence="2" key="2">
    <citation type="submission" date="2020-11" db="EMBL/GenBank/DDBJ databases">
        <authorList>
            <person name="McCartney M.A."/>
            <person name="Auch B."/>
            <person name="Kono T."/>
            <person name="Mallez S."/>
            <person name="Becker A."/>
            <person name="Gohl D.M."/>
            <person name="Silverstein K.A.T."/>
            <person name="Koren S."/>
            <person name="Bechman K.B."/>
            <person name="Herman A."/>
            <person name="Abrahante J.E."/>
            <person name="Garbe J."/>
        </authorList>
    </citation>
    <scope>NUCLEOTIDE SEQUENCE</scope>
    <source>
        <strain evidence="2">Duluth1</strain>
        <tissue evidence="2">Whole animal</tissue>
    </source>
</reference>
<reference evidence="2" key="1">
    <citation type="journal article" date="2019" name="bioRxiv">
        <title>The Genome of the Zebra Mussel, Dreissena polymorpha: A Resource for Invasive Species Research.</title>
        <authorList>
            <person name="McCartney M.A."/>
            <person name="Auch B."/>
            <person name="Kono T."/>
            <person name="Mallez S."/>
            <person name="Zhang Y."/>
            <person name="Obille A."/>
            <person name="Becker A."/>
            <person name="Abrahante J.E."/>
            <person name="Garbe J."/>
            <person name="Badalamenti J.P."/>
            <person name="Herman A."/>
            <person name="Mangelson H."/>
            <person name="Liachko I."/>
            <person name="Sullivan S."/>
            <person name="Sone E.D."/>
            <person name="Koren S."/>
            <person name="Silverstein K.A.T."/>
            <person name="Beckman K.B."/>
            <person name="Gohl D.M."/>
        </authorList>
    </citation>
    <scope>NUCLEOTIDE SEQUENCE</scope>
    <source>
        <strain evidence="2">Duluth1</strain>
        <tissue evidence="2">Whole animal</tissue>
    </source>
</reference>
<evidence type="ECO:0000256" key="1">
    <source>
        <dbReference type="SAM" id="MobiDB-lite"/>
    </source>
</evidence>
<comment type="caution">
    <text evidence="2">The sequence shown here is derived from an EMBL/GenBank/DDBJ whole genome shotgun (WGS) entry which is preliminary data.</text>
</comment>
<feature type="region of interest" description="Disordered" evidence="1">
    <location>
        <begin position="31"/>
        <end position="50"/>
    </location>
</feature>
<evidence type="ECO:0000313" key="2">
    <source>
        <dbReference type="EMBL" id="KAH3821840.1"/>
    </source>
</evidence>